<dbReference type="SUPFAM" id="SSF81330">
    <property type="entry name" value="Gated mechanosensitive channel"/>
    <property type="match status" value="1"/>
</dbReference>
<dbReference type="InterPro" id="IPR001185">
    <property type="entry name" value="MS_channel"/>
</dbReference>
<dbReference type="AlphaFoldDB" id="A0A540WCM9"/>
<keyword evidence="3 9" id="KW-1003">Cell membrane</keyword>
<keyword evidence="11" id="KW-1185">Reference proteome</keyword>
<comment type="subunit">
    <text evidence="9">Homopentamer.</text>
</comment>
<name>A0A540WCM9_9ACTN</name>
<evidence type="ECO:0000256" key="6">
    <source>
        <dbReference type="ARBA" id="ARBA00023065"/>
    </source>
</evidence>
<comment type="caution">
    <text evidence="10">The sequence shown here is derived from an EMBL/GenBank/DDBJ whole genome shotgun (WGS) entry which is preliminary data.</text>
</comment>
<evidence type="ECO:0000256" key="1">
    <source>
        <dbReference type="ARBA" id="ARBA00004141"/>
    </source>
</evidence>
<dbReference type="PANTHER" id="PTHR30266">
    <property type="entry name" value="MECHANOSENSITIVE CHANNEL MSCL"/>
    <property type="match status" value="1"/>
</dbReference>
<evidence type="ECO:0000256" key="7">
    <source>
        <dbReference type="ARBA" id="ARBA00023136"/>
    </source>
</evidence>
<dbReference type="NCBIfam" id="TIGR00220">
    <property type="entry name" value="mscL"/>
    <property type="match status" value="1"/>
</dbReference>
<dbReference type="GO" id="GO:0005886">
    <property type="term" value="C:plasma membrane"/>
    <property type="evidence" value="ECO:0007669"/>
    <property type="project" value="UniProtKB-SubCell"/>
</dbReference>
<proteinExistence type="inferred from homology"/>
<comment type="similarity">
    <text evidence="9">Belongs to the MscL family.</text>
</comment>
<evidence type="ECO:0000313" key="10">
    <source>
        <dbReference type="EMBL" id="TQF06647.1"/>
    </source>
</evidence>
<feature type="transmembrane region" description="Helical" evidence="9">
    <location>
        <begin position="12"/>
        <end position="31"/>
    </location>
</feature>
<evidence type="ECO:0000256" key="5">
    <source>
        <dbReference type="ARBA" id="ARBA00022989"/>
    </source>
</evidence>
<keyword evidence="4 9" id="KW-0812">Transmembrane</keyword>
<dbReference type="HAMAP" id="MF_00115">
    <property type="entry name" value="MscL"/>
    <property type="match status" value="1"/>
</dbReference>
<dbReference type="Pfam" id="PF01741">
    <property type="entry name" value="MscL"/>
    <property type="match status" value="1"/>
</dbReference>
<accession>A0A540WCM9</accession>
<comment type="function">
    <text evidence="9">Channel that opens in response to stretch forces in the membrane lipid bilayer. May participate in the regulation of osmotic pressure changes within the cell.</text>
</comment>
<keyword evidence="5 9" id="KW-1133">Transmembrane helix</keyword>
<dbReference type="InterPro" id="IPR036019">
    <property type="entry name" value="MscL_channel"/>
</dbReference>
<keyword evidence="7 9" id="KW-0472">Membrane</keyword>
<evidence type="ECO:0000256" key="4">
    <source>
        <dbReference type="ARBA" id="ARBA00022692"/>
    </source>
</evidence>
<dbReference type="GO" id="GO:0008381">
    <property type="term" value="F:mechanosensitive monoatomic ion channel activity"/>
    <property type="evidence" value="ECO:0007669"/>
    <property type="project" value="UniProtKB-UniRule"/>
</dbReference>
<reference evidence="10 11" key="1">
    <citation type="submission" date="2019-06" db="EMBL/GenBank/DDBJ databases">
        <title>Description of Kitasatospora acidophila sp. nov. isolated from pine grove soil, and reclassification of Streptomyces novaecaesareae to Kitasatospora novaeceasareae comb. nov.</title>
        <authorList>
            <person name="Kim M.J."/>
        </authorList>
    </citation>
    <scope>NUCLEOTIDE SEQUENCE [LARGE SCALE GENOMIC DNA]</scope>
    <source>
        <strain evidence="10 11">MMS16-CNU292</strain>
    </source>
</reference>
<feature type="transmembrane region" description="Helical" evidence="9">
    <location>
        <begin position="66"/>
        <end position="91"/>
    </location>
</feature>
<dbReference type="EMBL" id="VIGB01000003">
    <property type="protein sequence ID" value="TQF06647.1"/>
    <property type="molecule type" value="Genomic_DNA"/>
</dbReference>
<organism evidence="10 11">
    <name type="scientific">Kitasatospora acidiphila</name>
    <dbReference type="NCBI Taxonomy" id="2567942"/>
    <lineage>
        <taxon>Bacteria</taxon>
        <taxon>Bacillati</taxon>
        <taxon>Actinomycetota</taxon>
        <taxon>Actinomycetes</taxon>
        <taxon>Kitasatosporales</taxon>
        <taxon>Streptomycetaceae</taxon>
        <taxon>Kitasatospora</taxon>
    </lineage>
</organism>
<keyword evidence="8 9" id="KW-0407">Ion channel</keyword>
<sequence>MFKGFKKFVMRGNVVDLAVAFVMGAAFVAVVNSLVNDLLTPLIAAIFGKQDFSALSFTIHHSLFRYGAFINAVISFILIAATLYFFVVAPLNAYNDRKRRKAGLPQAEEPLTEVELLTQMRDLMRTPPPRV</sequence>
<dbReference type="InterPro" id="IPR037673">
    <property type="entry name" value="MSC/AndL"/>
</dbReference>
<dbReference type="Gene3D" id="1.10.1200.120">
    <property type="entry name" value="Large-conductance mechanosensitive channel, MscL, domain 1"/>
    <property type="match status" value="1"/>
</dbReference>
<protein>
    <recommendedName>
        <fullName evidence="9">Large-conductance mechanosensitive channel</fullName>
    </recommendedName>
</protein>
<dbReference type="PANTHER" id="PTHR30266:SF2">
    <property type="entry name" value="LARGE-CONDUCTANCE MECHANOSENSITIVE CHANNEL"/>
    <property type="match status" value="1"/>
</dbReference>
<evidence type="ECO:0000313" key="11">
    <source>
        <dbReference type="Proteomes" id="UP000319103"/>
    </source>
</evidence>
<dbReference type="OrthoDB" id="9810350at2"/>
<evidence type="ECO:0000256" key="3">
    <source>
        <dbReference type="ARBA" id="ARBA00022475"/>
    </source>
</evidence>
<keyword evidence="6 9" id="KW-0406">Ion transport</keyword>
<gene>
    <name evidence="9 10" type="primary">mscL</name>
    <name evidence="10" type="ORF">E6W39_36210</name>
</gene>
<keyword evidence="2 9" id="KW-0813">Transport</keyword>
<evidence type="ECO:0000256" key="8">
    <source>
        <dbReference type="ARBA" id="ARBA00023303"/>
    </source>
</evidence>
<dbReference type="PRINTS" id="PR01264">
    <property type="entry name" value="MECHCHANNEL"/>
</dbReference>
<comment type="subcellular location">
    <subcellularLocation>
        <location evidence="9">Cell membrane</location>
        <topology evidence="9">Multi-pass membrane protein</topology>
    </subcellularLocation>
    <subcellularLocation>
        <location evidence="1">Membrane</location>
        <topology evidence="1">Multi-pass membrane protein</topology>
    </subcellularLocation>
</comment>
<dbReference type="RefSeq" id="WP_141637060.1">
    <property type="nucleotide sequence ID" value="NZ_VIGB01000003.1"/>
</dbReference>
<evidence type="ECO:0000256" key="9">
    <source>
        <dbReference type="HAMAP-Rule" id="MF_00115"/>
    </source>
</evidence>
<evidence type="ECO:0000256" key="2">
    <source>
        <dbReference type="ARBA" id="ARBA00022448"/>
    </source>
</evidence>
<dbReference type="Proteomes" id="UP000319103">
    <property type="component" value="Unassembled WGS sequence"/>
</dbReference>